<gene>
    <name evidence="2" type="ORF">CWO85_02245</name>
</gene>
<organism evidence="2 3">
    <name type="scientific">Ziziphus jujuba witches'-broom phytoplasma</name>
    <dbReference type="NCBI Taxonomy" id="135727"/>
    <lineage>
        <taxon>Bacteria</taxon>
        <taxon>Bacillati</taxon>
        <taxon>Mycoplasmatota</taxon>
        <taxon>Mollicutes</taxon>
        <taxon>Acholeplasmatales</taxon>
        <taxon>Acholeplasmataceae</taxon>
        <taxon>Candidatus Phytoplasma</taxon>
        <taxon>16SrV (Elm yellows group)</taxon>
    </lineage>
</organism>
<keyword evidence="1" id="KW-1133">Transmembrane helix</keyword>
<evidence type="ECO:0000256" key="1">
    <source>
        <dbReference type="SAM" id="Phobius"/>
    </source>
</evidence>
<dbReference type="RefSeq" id="WP_121464027.1">
    <property type="nucleotide sequence ID" value="NZ_CP025121.1"/>
</dbReference>
<reference evidence="2 3" key="1">
    <citation type="journal article" date="2018" name="BMC Genomics">
        <title>Comparative genome analysis of jujube witches'-broom Phytoplasma, an obligate pathogen that causes jujube witches'-broom disease.</title>
        <authorList>
            <person name="Wang J."/>
            <person name="Song L."/>
            <person name="Jiao Q."/>
            <person name="Yang S."/>
            <person name="Gao R."/>
            <person name="Lu X."/>
            <person name="Zhou G."/>
        </authorList>
    </citation>
    <scope>NUCLEOTIDE SEQUENCE [LARGE SCALE GENOMIC DNA]</scope>
    <source>
        <strain evidence="2">Jwb-nky</strain>
    </source>
</reference>
<dbReference type="OrthoDB" id="9976022at2"/>
<keyword evidence="1" id="KW-0472">Membrane</keyword>
<dbReference type="Proteomes" id="UP000272462">
    <property type="component" value="Chromosome"/>
</dbReference>
<accession>A0A660HMR5</accession>
<feature type="transmembrane region" description="Helical" evidence="1">
    <location>
        <begin position="6"/>
        <end position="27"/>
    </location>
</feature>
<proteinExistence type="predicted"/>
<dbReference type="KEGG" id="pzi:CWO85_02245"/>
<dbReference type="AlphaFoldDB" id="A0A660HMR5"/>
<sequence length="71" mass="8451">MFINKLLIFLIGVILGAFLGAILYNFASEEILKEKFYLANKDTLKYQIFKKWFDCINKITEKINEWLKSKK</sequence>
<keyword evidence="3" id="KW-1185">Reference proteome</keyword>
<dbReference type="EMBL" id="CP025121">
    <property type="protein sequence ID" value="AYJ01315.1"/>
    <property type="molecule type" value="Genomic_DNA"/>
</dbReference>
<protein>
    <submittedName>
        <fullName evidence="2">Uncharacterized protein</fullName>
    </submittedName>
</protein>
<evidence type="ECO:0000313" key="3">
    <source>
        <dbReference type="Proteomes" id="UP000272462"/>
    </source>
</evidence>
<evidence type="ECO:0000313" key="2">
    <source>
        <dbReference type="EMBL" id="AYJ01315.1"/>
    </source>
</evidence>
<keyword evidence="1" id="KW-0812">Transmembrane</keyword>
<name>A0A660HMR5_ZIZJU</name>